<dbReference type="InterPro" id="IPR002781">
    <property type="entry name" value="TM_pro_TauE-like"/>
</dbReference>
<dbReference type="PANTHER" id="PTHR43701:SF12">
    <property type="entry name" value="MEMBRANE TRANSPORTER PROTEIN YTNM-RELATED"/>
    <property type="match status" value="1"/>
</dbReference>
<keyword evidence="2 5" id="KW-0812">Transmembrane</keyword>
<dbReference type="PANTHER" id="PTHR43701">
    <property type="entry name" value="MEMBRANE TRANSPORTER PROTEIN MJ0441-RELATED"/>
    <property type="match status" value="1"/>
</dbReference>
<gene>
    <name evidence="6" type="ORF">EG240_00715</name>
</gene>
<feature type="transmembrane region" description="Helical" evidence="5">
    <location>
        <begin position="184"/>
        <end position="203"/>
    </location>
</feature>
<comment type="similarity">
    <text evidence="5">Belongs to the 4-toluene sulfonate uptake permease (TSUP) (TC 2.A.102) family.</text>
</comment>
<keyword evidence="5" id="KW-1003">Cell membrane</keyword>
<proteinExistence type="inferred from homology"/>
<feature type="transmembrane region" description="Helical" evidence="5">
    <location>
        <begin position="112"/>
        <end position="144"/>
    </location>
</feature>
<evidence type="ECO:0000256" key="1">
    <source>
        <dbReference type="ARBA" id="ARBA00004141"/>
    </source>
</evidence>
<dbReference type="Pfam" id="PF01925">
    <property type="entry name" value="TauE"/>
    <property type="match status" value="1"/>
</dbReference>
<feature type="transmembrane region" description="Helical" evidence="5">
    <location>
        <begin position="277"/>
        <end position="298"/>
    </location>
</feature>
<feature type="transmembrane region" description="Helical" evidence="5">
    <location>
        <begin position="335"/>
        <end position="352"/>
    </location>
</feature>
<comment type="caution">
    <text evidence="6">The sequence shown here is derived from an EMBL/GenBank/DDBJ whole genome shotgun (WGS) entry which is preliminary data.</text>
</comment>
<evidence type="ECO:0000256" key="5">
    <source>
        <dbReference type="RuleBase" id="RU363041"/>
    </source>
</evidence>
<organism evidence="6 7">
    <name type="scientific">Paenimyroides tangerinum</name>
    <dbReference type="NCBI Taxonomy" id="2488728"/>
    <lineage>
        <taxon>Bacteria</taxon>
        <taxon>Pseudomonadati</taxon>
        <taxon>Bacteroidota</taxon>
        <taxon>Flavobacteriia</taxon>
        <taxon>Flavobacteriales</taxon>
        <taxon>Flavobacteriaceae</taxon>
        <taxon>Paenimyroides</taxon>
    </lineage>
</organism>
<accession>A0A3P3WE46</accession>
<evidence type="ECO:0000313" key="7">
    <source>
        <dbReference type="Proteomes" id="UP000275719"/>
    </source>
</evidence>
<dbReference type="InterPro" id="IPR051598">
    <property type="entry name" value="TSUP/Inactive_protease-like"/>
</dbReference>
<feature type="transmembrane region" description="Helical" evidence="5">
    <location>
        <begin position="70"/>
        <end position="92"/>
    </location>
</feature>
<dbReference type="OrthoDB" id="45564at2"/>
<dbReference type="GO" id="GO:0005886">
    <property type="term" value="C:plasma membrane"/>
    <property type="evidence" value="ECO:0007669"/>
    <property type="project" value="UniProtKB-SubCell"/>
</dbReference>
<feature type="transmembrane region" description="Helical" evidence="5">
    <location>
        <begin position="209"/>
        <end position="230"/>
    </location>
</feature>
<feature type="transmembrane region" description="Helical" evidence="5">
    <location>
        <begin position="304"/>
        <end position="323"/>
    </location>
</feature>
<sequence length="358" mass="39394">MDANKTIEIIENITEDFLDKISLIIVADKYNNQENWFEIAQEKNILIEQSFQIKARESNQKFSDEKKWKFIAYTGFVLFLGLLIINISSFYFTWQDVNHVFEFLNENTDDRFVALIIVGFVAQMIDGALGMGYGVTSTAALLYFGVPLPSISSSIHTAEMFSSGASGFSHYKFGNINKKLFKNIVLPGIAGAVLGAVLLSTFGEEYSGIIKPILAIYTLLLGVKIFSNAFKKRTERKKIKRVGWLAGIGGFLDSFGGGGWGPVVTSTLISKGKTPKYVIGTVSLTEFFVTLSSAFTFFTLIGIGHWQLILGLVIGGMLAAPLAAKLAGKLPVKKMFLAVGLLIIVWSLNIFLKTLGIY</sequence>
<keyword evidence="4 5" id="KW-0472">Membrane</keyword>
<dbReference type="AlphaFoldDB" id="A0A3P3WE46"/>
<evidence type="ECO:0000313" key="6">
    <source>
        <dbReference type="EMBL" id="RRJ93350.1"/>
    </source>
</evidence>
<dbReference type="Proteomes" id="UP000275719">
    <property type="component" value="Unassembled WGS sequence"/>
</dbReference>
<keyword evidence="7" id="KW-1185">Reference proteome</keyword>
<comment type="subcellular location">
    <subcellularLocation>
        <location evidence="5">Cell membrane</location>
        <topology evidence="5">Multi-pass membrane protein</topology>
    </subcellularLocation>
    <subcellularLocation>
        <location evidence="1">Membrane</location>
        <topology evidence="1">Multi-pass membrane protein</topology>
    </subcellularLocation>
</comment>
<protein>
    <recommendedName>
        <fullName evidence="5">Probable membrane transporter protein</fullName>
    </recommendedName>
</protein>
<keyword evidence="3 5" id="KW-1133">Transmembrane helix</keyword>
<evidence type="ECO:0000256" key="2">
    <source>
        <dbReference type="ARBA" id="ARBA00022692"/>
    </source>
</evidence>
<evidence type="ECO:0000256" key="3">
    <source>
        <dbReference type="ARBA" id="ARBA00022989"/>
    </source>
</evidence>
<evidence type="ECO:0000256" key="4">
    <source>
        <dbReference type="ARBA" id="ARBA00023136"/>
    </source>
</evidence>
<dbReference type="EMBL" id="RQVQ01000001">
    <property type="protein sequence ID" value="RRJ93350.1"/>
    <property type="molecule type" value="Genomic_DNA"/>
</dbReference>
<reference evidence="6 7" key="1">
    <citation type="submission" date="2018-11" db="EMBL/GenBank/DDBJ databases">
        <title>Flavobacterium sp. nov., YIM 102701-2 draft genome.</title>
        <authorList>
            <person name="Li G."/>
            <person name="Jiang Y."/>
        </authorList>
    </citation>
    <scope>NUCLEOTIDE SEQUENCE [LARGE SCALE GENOMIC DNA]</scope>
    <source>
        <strain evidence="6 7">YIM 102701-2</strain>
    </source>
</reference>
<name>A0A3P3WE46_9FLAO</name>